<feature type="transmembrane region" description="Helical" evidence="1">
    <location>
        <begin position="293"/>
        <end position="321"/>
    </location>
</feature>
<reference evidence="3 4" key="1">
    <citation type="submission" date="2021-08" db="EMBL/GenBank/DDBJ databases">
        <authorList>
            <person name="Zhang D."/>
            <person name="Zhang A."/>
            <person name="Wang L."/>
        </authorList>
    </citation>
    <scope>NUCLEOTIDE SEQUENCE [LARGE SCALE GENOMIC DNA]</scope>
    <source>
        <strain evidence="3 4">WL0086</strain>
    </source>
</reference>
<keyword evidence="1" id="KW-0812">Transmembrane</keyword>
<evidence type="ECO:0000313" key="3">
    <source>
        <dbReference type="EMBL" id="WRQ86594.1"/>
    </source>
</evidence>
<keyword evidence="1" id="KW-0472">Membrane</keyword>
<dbReference type="RefSeq" id="WP_221033055.1">
    <property type="nucleotide sequence ID" value="NZ_CP139781.1"/>
</dbReference>
<dbReference type="InterPro" id="IPR010380">
    <property type="entry name" value="DUF975"/>
</dbReference>
<dbReference type="PANTHER" id="PTHR40076">
    <property type="entry name" value="MEMBRANE PROTEIN-RELATED"/>
    <property type="match status" value="1"/>
</dbReference>
<keyword evidence="4" id="KW-1185">Reference proteome</keyword>
<feature type="transmembrane region" description="Helical" evidence="1">
    <location>
        <begin position="196"/>
        <end position="224"/>
    </location>
</feature>
<evidence type="ECO:0000313" key="4">
    <source>
        <dbReference type="Proteomes" id="UP000738431"/>
    </source>
</evidence>
<evidence type="ECO:0000256" key="1">
    <source>
        <dbReference type="SAM" id="Phobius"/>
    </source>
</evidence>
<protein>
    <submittedName>
        <fullName evidence="3">GYF domain-containing protein</fullName>
    </submittedName>
</protein>
<dbReference type="Proteomes" id="UP000738431">
    <property type="component" value="Chromosome"/>
</dbReference>
<sequence>MPTNPQPVNSMQWYYALNGQRVGPVSPQDFAQAVADGTVTGETLVWHEGIPAWVPWQTISATTTLPAVGAEGAGSDLPPALGAPEATSAGAGAAAEAWTRAEFVRRLRENGFAFSLGEGIGRIWKTMTDGYWLGLGVVVVVALLTIVAGMLPVIGLLANILVAPQLTAGAMWFFLQRTRGESPAFESVFDGFRLRFVPLLLLGLIQFAASFLIVGLMILIMLPFGLSLDALQDNEAMAAMMSGGLVLTLMGFGFVISIVAARFMLAHVIVMDQPAMNVIDALLLSWRITGMRFWSLLAICVLVIVVTFIGFLPFIVGWIFLLPLVPAAVARVYEDARLSAAGTPAE</sequence>
<gene>
    <name evidence="3" type="ORF">K1X11_017420</name>
</gene>
<feature type="domain" description="GYF" evidence="2">
    <location>
        <begin position="13"/>
        <end position="59"/>
    </location>
</feature>
<keyword evidence="1" id="KW-1133">Transmembrane helix</keyword>
<dbReference type="EMBL" id="CP139781">
    <property type="protein sequence ID" value="WRQ86594.1"/>
    <property type="molecule type" value="Genomic_DNA"/>
</dbReference>
<dbReference type="InterPro" id="IPR025640">
    <property type="entry name" value="GYF_2"/>
</dbReference>
<evidence type="ECO:0000259" key="2">
    <source>
        <dbReference type="Pfam" id="PF14237"/>
    </source>
</evidence>
<accession>A0ABZ1C4F6</accession>
<organism evidence="3 4">
    <name type="scientific">Actomonas aquatica</name>
    <dbReference type="NCBI Taxonomy" id="2866162"/>
    <lineage>
        <taxon>Bacteria</taxon>
        <taxon>Pseudomonadati</taxon>
        <taxon>Verrucomicrobiota</taxon>
        <taxon>Opitutia</taxon>
        <taxon>Opitutales</taxon>
        <taxon>Opitutaceae</taxon>
        <taxon>Actomonas</taxon>
    </lineage>
</organism>
<feature type="transmembrane region" description="Helical" evidence="1">
    <location>
        <begin position="236"/>
        <end position="261"/>
    </location>
</feature>
<dbReference type="PANTHER" id="PTHR40076:SF1">
    <property type="entry name" value="MEMBRANE PROTEIN"/>
    <property type="match status" value="1"/>
</dbReference>
<feature type="transmembrane region" description="Helical" evidence="1">
    <location>
        <begin position="131"/>
        <end position="150"/>
    </location>
</feature>
<feature type="transmembrane region" description="Helical" evidence="1">
    <location>
        <begin position="156"/>
        <end position="175"/>
    </location>
</feature>
<dbReference type="Pfam" id="PF14237">
    <property type="entry name" value="GYF_2"/>
    <property type="match status" value="1"/>
</dbReference>
<reference evidence="3 4" key="2">
    <citation type="submission" date="2023-12" db="EMBL/GenBank/DDBJ databases">
        <title>Description of an unclassified Opitutus bacterium of Verrucomicrobiota.</title>
        <authorList>
            <person name="Zhang D.-F."/>
        </authorList>
    </citation>
    <scope>NUCLEOTIDE SEQUENCE [LARGE SCALE GENOMIC DNA]</scope>
    <source>
        <strain evidence="3 4">WL0086</strain>
    </source>
</reference>
<name>A0ABZ1C4F6_9BACT</name>
<proteinExistence type="predicted"/>